<evidence type="ECO:0008006" key="3">
    <source>
        <dbReference type="Google" id="ProtNLM"/>
    </source>
</evidence>
<proteinExistence type="predicted"/>
<organism evidence="1 2">
    <name type="scientific">Prorocentrum cordatum</name>
    <dbReference type="NCBI Taxonomy" id="2364126"/>
    <lineage>
        <taxon>Eukaryota</taxon>
        <taxon>Sar</taxon>
        <taxon>Alveolata</taxon>
        <taxon>Dinophyceae</taxon>
        <taxon>Prorocentrales</taxon>
        <taxon>Prorocentraceae</taxon>
        <taxon>Prorocentrum</taxon>
    </lineage>
</organism>
<protein>
    <recommendedName>
        <fullName evidence="3">Exocyst complex component</fullName>
    </recommendedName>
</protein>
<dbReference type="EMBL" id="CAUYUJ010005224">
    <property type="protein sequence ID" value="CAK0812762.1"/>
    <property type="molecule type" value="Genomic_DNA"/>
</dbReference>
<name>A0ABN9R4D9_9DINO</name>
<evidence type="ECO:0000313" key="2">
    <source>
        <dbReference type="Proteomes" id="UP001189429"/>
    </source>
</evidence>
<gene>
    <name evidence="1" type="ORF">PCOR1329_LOCUS16949</name>
</gene>
<keyword evidence="2" id="KW-1185">Reference proteome</keyword>
<feature type="non-terminal residue" evidence="1">
    <location>
        <position position="1"/>
    </location>
</feature>
<accession>A0ABN9R4D9</accession>
<sequence length="987" mass="109359">ENPGHVVFDPAAMKRVMICQRHLGIYQKGCPQNGISDACERVKEPEQRAKMDQVERNGNLRGTDARPWGLPQSVGHVAQWGCRAHRLATAVNKDEWEKVHGKKMTQRFPKPEHPTMMAMKEDGSMEFEKVWLYRPVPWSGFRMVEVSAGLATEINTPMMPSDRHYYEDQAKDVAADTAKKEMSRLKVPWKSFADGMNSLPASLFDAHGEPKLRPLGFTMDEWGSSEVVATGAPMPFTPGAMRMQMRGEASSAADAPMTPAARDGNLDAMERQTATFNLDEPVTCSKRDDAESMISLGSAALGGKADAQKYMGVLDLEVAQQSPKLGNLYHHATNYSQRVGDDKTKDANIKELKNRLELFGHAKRFNSRHEGSYTYDALAASYDTLVSAQVRMLPVANAVIWKKKVDMMLQADVTKESASAMFRACAPIPLPASMDEAFDVRAPCLSRLSAVDEWCKIQRFYLYFCESCFLPKLESGCHEGIISSIIVDMRQYITRVLESCHIGEVTVKFFLELNRLLRGTQDCMNIEAIFHSGEFEERCKGVLLLAETRCSEKLRKTFALAVQYHEKYSRVVTDIHMYVKSLDGVISDFDELVEELREEIVLEGDGEAAFKLADQMNSLKSKLVNAAKIMGRLEPSSRMHGTIMHRIVSKCLKYVSMINARPSPQEGEATSALDMMREAAVQFPFNPELNTVLAELQAATVAASEAESTELSTAIVTEVQAECEKESAELTVELVQRLHDCAEKLSDNNRQPSELEAVCTLVSSMVHATAKDELKQDVCDAIVHAIGVLKNVFAYQLAGSSASSNLLLVVGSALASVSNLARACEAVETYFKWDGGDAEPDLTAIACGDHQSRSITHEFNAARVKWDGLVNKDITSSEHRDHPGIQALVSAAPKLKKVTGIKLESVGENIKRIKQDELTEKLQSLKRNCGGLPDAEWERGFKGKSFKMLQEHCDKTLLGENSTAGGLKKEWTALEKDLNAGASSFRE</sequence>
<feature type="non-terminal residue" evidence="1">
    <location>
        <position position="987"/>
    </location>
</feature>
<evidence type="ECO:0000313" key="1">
    <source>
        <dbReference type="EMBL" id="CAK0812762.1"/>
    </source>
</evidence>
<reference evidence="1" key="1">
    <citation type="submission" date="2023-10" db="EMBL/GenBank/DDBJ databases">
        <authorList>
            <person name="Chen Y."/>
            <person name="Shah S."/>
            <person name="Dougan E. K."/>
            <person name="Thang M."/>
            <person name="Chan C."/>
        </authorList>
    </citation>
    <scope>NUCLEOTIDE SEQUENCE [LARGE SCALE GENOMIC DNA]</scope>
</reference>
<comment type="caution">
    <text evidence="1">The sequence shown here is derived from an EMBL/GenBank/DDBJ whole genome shotgun (WGS) entry which is preliminary data.</text>
</comment>
<dbReference type="Proteomes" id="UP001189429">
    <property type="component" value="Unassembled WGS sequence"/>
</dbReference>